<name>A0A944QVD8_9GAMM</name>
<dbReference type="PROSITE" id="PS00380">
    <property type="entry name" value="RHODANESE_1"/>
    <property type="match status" value="1"/>
</dbReference>
<sequence length="375" mass="41146">MKRLVLGIVFTAISTFVILPVFAADQAKGKPDWWFNEVVDAGFVGQYATIPPKKEVLIVDSRPARKYNKGHIVPAINISNSQFDKMTHLLPQNKSNLLIFYCGGLKCPLSHKSAVKAEALGYTNVKVYAAGYPDWVKNGSLPPGVSAEHVKKLIDKNKGASIVDARPARKFKKGHLPGAINIPARQFDEMVDTLPADKNTPLIFYCGGYKCPLSPKSAAKAIALGYTKVRLFQAGFPAWKKAYGETVEMTAKAKPAAALKIEEGEDEGTISIASFNRLATDNPDDFHWYDVRDPEEVESDGTFGKAVIMTVDEVEDNVDKLPTDKPIVFFCSTGARSGEAYDLVRMKREDLKIYFLDANVAFNPDGSVPKATPPD</sequence>
<dbReference type="CDD" id="cd00158">
    <property type="entry name" value="RHOD"/>
    <property type="match status" value="3"/>
</dbReference>
<accession>A0A944QVD8</accession>
<dbReference type="InterPro" id="IPR050229">
    <property type="entry name" value="GlpE_sulfurtransferase"/>
</dbReference>
<feature type="domain" description="Rhodanese" evidence="2">
    <location>
        <begin position="52"/>
        <end position="137"/>
    </location>
</feature>
<gene>
    <name evidence="3" type="ORF">KME65_13175</name>
</gene>
<dbReference type="GO" id="GO:0004792">
    <property type="term" value="F:thiosulfate-cyanide sulfurtransferase activity"/>
    <property type="evidence" value="ECO:0007669"/>
    <property type="project" value="InterPro"/>
</dbReference>
<dbReference type="EMBL" id="JAHHGM010000011">
    <property type="protein sequence ID" value="MBT2989899.1"/>
    <property type="molecule type" value="Genomic_DNA"/>
</dbReference>
<evidence type="ECO:0000313" key="3">
    <source>
        <dbReference type="EMBL" id="MBT2989899.1"/>
    </source>
</evidence>
<dbReference type="InterPro" id="IPR001307">
    <property type="entry name" value="Thiosulphate_STrfase_CS"/>
</dbReference>
<dbReference type="AlphaFoldDB" id="A0A944QVD8"/>
<feature type="signal peptide" evidence="1">
    <location>
        <begin position="1"/>
        <end position="23"/>
    </location>
</feature>
<dbReference type="Proteomes" id="UP000770889">
    <property type="component" value="Unassembled WGS sequence"/>
</dbReference>
<feature type="chain" id="PRO_5036908388" evidence="1">
    <location>
        <begin position="24"/>
        <end position="375"/>
    </location>
</feature>
<evidence type="ECO:0000256" key="1">
    <source>
        <dbReference type="SAM" id="SignalP"/>
    </source>
</evidence>
<dbReference type="Pfam" id="PF00581">
    <property type="entry name" value="Rhodanese"/>
    <property type="match status" value="3"/>
</dbReference>
<dbReference type="SUPFAM" id="SSF52821">
    <property type="entry name" value="Rhodanese/Cell cycle control phosphatase"/>
    <property type="match status" value="3"/>
</dbReference>
<dbReference type="InterPro" id="IPR036873">
    <property type="entry name" value="Rhodanese-like_dom_sf"/>
</dbReference>
<dbReference type="PANTHER" id="PTHR43031:SF7">
    <property type="entry name" value="NITRIC OXIDE REDUCTASE FLRD-NAD(+) REDUCTASE"/>
    <property type="match status" value="1"/>
</dbReference>
<reference evidence="3 4" key="1">
    <citation type="submission" date="2021-05" db="EMBL/GenBank/DDBJ databases">
        <title>Genetic and Functional Diversity in Clade A Lucinid endosymbionts from the Bahamas.</title>
        <authorList>
            <person name="Giani N.M."/>
            <person name="Engel A.S."/>
            <person name="Campbell B.J."/>
        </authorList>
    </citation>
    <scope>NUCLEOTIDE SEQUENCE [LARGE SCALE GENOMIC DNA]</scope>
    <source>
        <strain evidence="3">LUC16012Gg_MoonRockCtena</strain>
    </source>
</reference>
<feature type="domain" description="Rhodanese" evidence="2">
    <location>
        <begin position="156"/>
        <end position="248"/>
    </location>
</feature>
<keyword evidence="1" id="KW-0732">Signal</keyword>
<evidence type="ECO:0000313" key="4">
    <source>
        <dbReference type="Proteomes" id="UP000770889"/>
    </source>
</evidence>
<dbReference type="PANTHER" id="PTHR43031">
    <property type="entry name" value="FAD-DEPENDENT OXIDOREDUCTASE"/>
    <property type="match status" value="1"/>
</dbReference>
<proteinExistence type="predicted"/>
<evidence type="ECO:0000259" key="2">
    <source>
        <dbReference type="PROSITE" id="PS50206"/>
    </source>
</evidence>
<comment type="caution">
    <text evidence="3">The sequence shown here is derived from an EMBL/GenBank/DDBJ whole genome shotgun (WGS) entry which is preliminary data.</text>
</comment>
<dbReference type="PROSITE" id="PS50206">
    <property type="entry name" value="RHODANESE_3"/>
    <property type="match status" value="3"/>
</dbReference>
<organism evidence="3 4">
    <name type="scientific">Candidatus Thiodiazotropha taylori</name>
    <dbReference type="NCBI Taxonomy" id="2792791"/>
    <lineage>
        <taxon>Bacteria</taxon>
        <taxon>Pseudomonadati</taxon>
        <taxon>Pseudomonadota</taxon>
        <taxon>Gammaproteobacteria</taxon>
        <taxon>Chromatiales</taxon>
        <taxon>Sedimenticolaceae</taxon>
        <taxon>Candidatus Thiodiazotropha</taxon>
    </lineage>
</organism>
<feature type="domain" description="Rhodanese" evidence="2">
    <location>
        <begin position="282"/>
        <end position="371"/>
    </location>
</feature>
<dbReference type="Gene3D" id="3.40.250.10">
    <property type="entry name" value="Rhodanese-like domain"/>
    <property type="match status" value="3"/>
</dbReference>
<dbReference type="SMART" id="SM00450">
    <property type="entry name" value="RHOD"/>
    <property type="match status" value="3"/>
</dbReference>
<protein>
    <submittedName>
        <fullName evidence="3">Rhodanese-like domain-containing protein</fullName>
    </submittedName>
</protein>
<dbReference type="InterPro" id="IPR001763">
    <property type="entry name" value="Rhodanese-like_dom"/>
</dbReference>